<organism evidence="2 3">
    <name type="scientific">Mycobacterium phage DD5</name>
    <dbReference type="NCBI Taxonomy" id="540064"/>
    <lineage>
        <taxon>Viruses</taxon>
        <taxon>Duplodnaviria</taxon>
        <taxon>Heunggongvirae</taxon>
        <taxon>Uroviricota</taxon>
        <taxon>Caudoviricetes</taxon>
        <taxon>Fromanvirus</taxon>
        <taxon>Fromanvirus lockley</taxon>
    </lineage>
</organism>
<dbReference type="Proteomes" id="UP000001209">
    <property type="component" value="Segment"/>
</dbReference>
<dbReference type="GeneID" id="6417266"/>
<evidence type="ECO:0000256" key="1">
    <source>
        <dbReference type="SAM" id="MobiDB-lite"/>
    </source>
</evidence>
<sequence length="145" mass="16324">MDRSGGRYLRGGCTVRPRIRDPPPRHPYETVTEVLDWLAVASGPAGIAIGIYGEKWRSRRREPVEIEKTEAEASQIFVETAVTLIAPLKAEIADLTVRVNQLEEENYTTKARLQLSIDYIRVLQSWISKHIPGRKPPAPPAELLL</sequence>
<dbReference type="RefSeq" id="YP_001994762.1">
    <property type="nucleotide sequence ID" value="NC_011022.1"/>
</dbReference>
<feature type="region of interest" description="Disordered" evidence="1">
    <location>
        <begin position="1"/>
        <end position="24"/>
    </location>
</feature>
<gene>
    <name evidence="2" type="primary">31</name>
    <name evidence="2" type="ORF">DD5_31</name>
</gene>
<dbReference type="KEGG" id="vg:6417266"/>
<protein>
    <recommendedName>
        <fullName evidence="4">Minor tail protein</fullName>
    </recommendedName>
</protein>
<accession>B3VH13</accession>
<name>B3VH13_9CAUD</name>
<dbReference type="EMBL" id="EU744252">
    <property type="protein sequence ID" value="ACE80140.1"/>
    <property type="molecule type" value="Genomic_DNA"/>
</dbReference>
<reference evidence="2 3" key="1">
    <citation type="submission" date="2011-11" db="EMBL/GenBank/DDBJ databases">
        <authorList>
            <person name="Houtz J.M."/>
            <person name="Chambers R.A."/>
            <person name="Vogelsberger A.M."/>
            <person name="Jacobs-Sera D."/>
            <person name="Hendrix R.W."/>
            <person name="Hatfull G.F."/>
        </authorList>
    </citation>
    <scope>NUCLEOTIDE SEQUENCE [LARGE SCALE GENOMIC DNA]</scope>
</reference>
<evidence type="ECO:0000313" key="2">
    <source>
        <dbReference type="EMBL" id="ACE80140.1"/>
    </source>
</evidence>
<evidence type="ECO:0000313" key="3">
    <source>
        <dbReference type="Proteomes" id="UP000001209"/>
    </source>
</evidence>
<proteinExistence type="predicted"/>
<evidence type="ECO:0008006" key="4">
    <source>
        <dbReference type="Google" id="ProtNLM"/>
    </source>
</evidence>